<dbReference type="EMBL" id="JACJIB010000010">
    <property type="protein sequence ID" value="MBA8915787.1"/>
    <property type="molecule type" value="Genomic_DNA"/>
</dbReference>
<feature type="region of interest" description="Disordered" evidence="1">
    <location>
        <begin position="70"/>
        <end position="93"/>
    </location>
</feature>
<proteinExistence type="predicted"/>
<comment type="caution">
    <text evidence="2">The sequence shown here is derived from an EMBL/GenBank/DDBJ whole genome shotgun (WGS) entry which is preliminary data.</text>
</comment>
<name>A0AA40S7L8_9HYPH</name>
<organism evidence="2 3">
    <name type="scientific">Methylorubrum thiocyanatum</name>
    <dbReference type="NCBI Taxonomy" id="47958"/>
    <lineage>
        <taxon>Bacteria</taxon>
        <taxon>Pseudomonadati</taxon>
        <taxon>Pseudomonadota</taxon>
        <taxon>Alphaproteobacteria</taxon>
        <taxon>Hyphomicrobiales</taxon>
        <taxon>Methylobacteriaceae</taxon>
        <taxon>Methylorubrum</taxon>
    </lineage>
</organism>
<dbReference type="AlphaFoldDB" id="A0AA40S7L8"/>
<evidence type="ECO:0000256" key="1">
    <source>
        <dbReference type="SAM" id="MobiDB-lite"/>
    </source>
</evidence>
<reference evidence="2 3" key="1">
    <citation type="submission" date="2020-08" db="EMBL/GenBank/DDBJ databases">
        <title>Genomic Encyclopedia of Type Strains, Phase IV (KMG-IV): sequencing the most valuable type-strain genomes for metagenomic binning, comparative biology and taxonomic classification.</title>
        <authorList>
            <person name="Goeker M."/>
        </authorList>
    </citation>
    <scope>NUCLEOTIDE SEQUENCE [LARGE SCALE GENOMIC DNA]</scope>
    <source>
        <strain evidence="2 3">DSM 11490</strain>
    </source>
</reference>
<dbReference type="RefSeq" id="WP_182556615.1">
    <property type="nucleotide sequence ID" value="NZ_BPRF01000013.1"/>
</dbReference>
<dbReference type="Proteomes" id="UP000543554">
    <property type="component" value="Unassembled WGS sequence"/>
</dbReference>
<accession>A0AA40S7L8</accession>
<evidence type="ECO:0000313" key="2">
    <source>
        <dbReference type="EMBL" id="MBA8915787.1"/>
    </source>
</evidence>
<keyword evidence="3" id="KW-1185">Reference proteome</keyword>
<evidence type="ECO:0000313" key="3">
    <source>
        <dbReference type="Proteomes" id="UP000543554"/>
    </source>
</evidence>
<sequence>MNITVSPAGRGRFHAHLDGRLLCTSLTPFFSAARVLKAEGVLPQEPLTMTHDGSTMVCLTSTVGEAANFTVDEGRNGGPTLRPYRPSPFARPE</sequence>
<gene>
    <name evidence="2" type="ORF">HNR51_004897</name>
</gene>
<protein>
    <submittedName>
        <fullName evidence="2">Uncharacterized protein</fullName>
    </submittedName>
</protein>